<dbReference type="PANTHER" id="PTHR30586">
    <property type="entry name" value="ELECTRON TRANSPORT COMPLEX PROTEIN RNFE"/>
    <property type="match status" value="1"/>
</dbReference>
<feature type="transmembrane region" description="Helical" evidence="7">
    <location>
        <begin position="172"/>
        <end position="195"/>
    </location>
</feature>
<feature type="transmembrane region" description="Helical" evidence="7">
    <location>
        <begin position="43"/>
        <end position="64"/>
    </location>
</feature>
<keyword evidence="4" id="KW-1278">Translocase</keyword>
<evidence type="ECO:0000256" key="4">
    <source>
        <dbReference type="ARBA" id="ARBA00022967"/>
    </source>
</evidence>
<dbReference type="AlphaFoldDB" id="A0A933I9Q3"/>
<keyword evidence="3 7" id="KW-0812">Transmembrane</keyword>
<protein>
    <recommendedName>
        <fullName evidence="10">Electron transport complex subunit RsxE</fullName>
    </recommendedName>
</protein>
<dbReference type="Pfam" id="PF02508">
    <property type="entry name" value="Rnf-Nqr"/>
    <property type="match status" value="1"/>
</dbReference>
<evidence type="ECO:0000313" key="9">
    <source>
        <dbReference type="Proteomes" id="UP000736328"/>
    </source>
</evidence>
<evidence type="ECO:0000256" key="2">
    <source>
        <dbReference type="ARBA" id="ARBA00022448"/>
    </source>
</evidence>
<evidence type="ECO:0008006" key="10">
    <source>
        <dbReference type="Google" id="ProtNLM"/>
    </source>
</evidence>
<comment type="subcellular location">
    <subcellularLocation>
        <location evidence="1">Endomembrane system</location>
        <topology evidence="1">Multi-pass membrane protein</topology>
    </subcellularLocation>
</comment>
<keyword evidence="6 7" id="KW-0472">Membrane</keyword>
<evidence type="ECO:0000256" key="1">
    <source>
        <dbReference type="ARBA" id="ARBA00004127"/>
    </source>
</evidence>
<dbReference type="EMBL" id="JACQXR010000100">
    <property type="protein sequence ID" value="MBI4727076.1"/>
    <property type="molecule type" value="Genomic_DNA"/>
</dbReference>
<name>A0A933I9Q3_UNCT6</name>
<keyword evidence="2" id="KW-0813">Transport</keyword>
<feature type="transmembrane region" description="Helical" evidence="7">
    <location>
        <begin position="131"/>
        <end position="152"/>
    </location>
</feature>
<sequence length="199" mass="21290">MRLPSESKQQLFLKNLWSENPVTFSGLGIFLAVAGTATMGQAFFLGGIVLLLLLFNSLVSAAVGELFQKKVPLWPQVILTSIVLSVTALFLSDAFAALPDNTRILYALLAASPLVYSRSQLLSYNTTIDRALFDAAGTGVGTVFALLAIALVRQVAGQGRLAGMTVFSQAPWPLLSTMFGGILLTGILLLIFNLVKNKK</sequence>
<dbReference type="InterPro" id="IPR003667">
    <property type="entry name" value="NqrDE/RnfAE"/>
</dbReference>
<dbReference type="PANTHER" id="PTHR30586:SF1">
    <property type="entry name" value="NA(+)-TRANSLOCATING NADH-QUINONE REDUCTASE SUBUNIT D"/>
    <property type="match status" value="1"/>
</dbReference>
<evidence type="ECO:0000256" key="5">
    <source>
        <dbReference type="ARBA" id="ARBA00022989"/>
    </source>
</evidence>
<comment type="caution">
    <text evidence="8">The sequence shown here is derived from an EMBL/GenBank/DDBJ whole genome shotgun (WGS) entry which is preliminary data.</text>
</comment>
<gene>
    <name evidence="8" type="ORF">HY768_07625</name>
</gene>
<organism evidence="8 9">
    <name type="scientific">candidate division TA06 bacterium</name>
    <dbReference type="NCBI Taxonomy" id="2250710"/>
    <lineage>
        <taxon>Bacteria</taxon>
        <taxon>Bacteria division TA06</taxon>
    </lineage>
</organism>
<evidence type="ECO:0000256" key="7">
    <source>
        <dbReference type="SAM" id="Phobius"/>
    </source>
</evidence>
<dbReference type="Proteomes" id="UP000736328">
    <property type="component" value="Unassembled WGS sequence"/>
</dbReference>
<feature type="transmembrane region" description="Helical" evidence="7">
    <location>
        <begin position="21"/>
        <end position="37"/>
    </location>
</feature>
<reference evidence="8" key="1">
    <citation type="submission" date="2020-07" db="EMBL/GenBank/DDBJ databases">
        <title>Huge and variable diversity of episymbiotic CPR bacteria and DPANN archaea in groundwater ecosystems.</title>
        <authorList>
            <person name="He C.Y."/>
            <person name="Keren R."/>
            <person name="Whittaker M."/>
            <person name="Farag I.F."/>
            <person name="Doudna J."/>
            <person name="Cate J.H.D."/>
            <person name="Banfield J.F."/>
        </authorList>
    </citation>
    <scope>NUCLEOTIDE SEQUENCE</scope>
    <source>
        <strain evidence="8">NC_groundwater_1520_Pr4_B-0.1um_53_5</strain>
    </source>
</reference>
<evidence type="ECO:0000256" key="6">
    <source>
        <dbReference type="ARBA" id="ARBA00023136"/>
    </source>
</evidence>
<evidence type="ECO:0000256" key="3">
    <source>
        <dbReference type="ARBA" id="ARBA00022692"/>
    </source>
</evidence>
<dbReference type="PIRSF" id="PIRSF006102">
    <property type="entry name" value="NQR_DE"/>
    <property type="match status" value="1"/>
</dbReference>
<feature type="transmembrane region" description="Helical" evidence="7">
    <location>
        <begin position="104"/>
        <end position="124"/>
    </location>
</feature>
<feature type="transmembrane region" description="Helical" evidence="7">
    <location>
        <begin position="76"/>
        <end position="98"/>
    </location>
</feature>
<accession>A0A933I9Q3</accession>
<proteinExistence type="predicted"/>
<dbReference type="GO" id="GO:0005886">
    <property type="term" value="C:plasma membrane"/>
    <property type="evidence" value="ECO:0007669"/>
    <property type="project" value="TreeGrafter"/>
</dbReference>
<keyword evidence="5 7" id="KW-1133">Transmembrane helix</keyword>
<dbReference type="GO" id="GO:0012505">
    <property type="term" value="C:endomembrane system"/>
    <property type="evidence" value="ECO:0007669"/>
    <property type="project" value="UniProtKB-SubCell"/>
</dbReference>
<evidence type="ECO:0000313" key="8">
    <source>
        <dbReference type="EMBL" id="MBI4727076.1"/>
    </source>
</evidence>